<dbReference type="EMBL" id="VFOX01000001">
    <property type="protein sequence ID" value="TQL87229.1"/>
    <property type="molecule type" value="Genomic_DNA"/>
</dbReference>
<reference evidence="1 2" key="1">
    <citation type="submission" date="2019-06" db="EMBL/GenBank/DDBJ databases">
        <title>Sequencing the genomes of 1000 actinobacteria strains.</title>
        <authorList>
            <person name="Klenk H.-P."/>
        </authorList>
    </citation>
    <scope>NUCLEOTIDE SEQUENCE [LARGE SCALE GENOMIC DNA]</scope>
    <source>
        <strain evidence="1 2">DSM 20169</strain>
    </source>
</reference>
<dbReference type="Gene3D" id="1.10.10.10">
    <property type="entry name" value="Winged helix-like DNA-binding domain superfamily/Winged helix DNA-binding domain"/>
    <property type="match status" value="1"/>
</dbReference>
<gene>
    <name evidence="1" type="ORF">FB560_2896</name>
</gene>
<dbReference type="InterPro" id="IPR036388">
    <property type="entry name" value="WH-like_DNA-bd_sf"/>
</dbReference>
<dbReference type="SUPFAM" id="SSF46955">
    <property type="entry name" value="Putative DNA-binding domain"/>
    <property type="match status" value="1"/>
</dbReference>
<evidence type="ECO:0000313" key="2">
    <source>
        <dbReference type="Proteomes" id="UP000317209"/>
    </source>
</evidence>
<proteinExistence type="predicted"/>
<dbReference type="AlphaFoldDB" id="A0A543BQW8"/>
<accession>A0A543BQW8</accession>
<keyword evidence="2" id="KW-1185">Reference proteome</keyword>
<name>A0A543BQW8_9MICO</name>
<evidence type="ECO:0008006" key="3">
    <source>
        <dbReference type="Google" id="ProtNLM"/>
    </source>
</evidence>
<comment type="caution">
    <text evidence="1">The sequence shown here is derived from an EMBL/GenBank/DDBJ whole genome shotgun (WGS) entry which is preliminary data.</text>
</comment>
<protein>
    <recommendedName>
        <fullName evidence="3">Helix-turn-helix protein</fullName>
    </recommendedName>
</protein>
<organism evidence="1 2">
    <name type="scientific">Microbacterium saperdae</name>
    <dbReference type="NCBI Taxonomy" id="69368"/>
    <lineage>
        <taxon>Bacteria</taxon>
        <taxon>Bacillati</taxon>
        <taxon>Actinomycetota</taxon>
        <taxon>Actinomycetes</taxon>
        <taxon>Micrococcales</taxon>
        <taxon>Microbacteriaceae</taxon>
        <taxon>Microbacterium</taxon>
    </lineage>
</organism>
<dbReference type="Proteomes" id="UP000317209">
    <property type="component" value="Unassembled WGS sequence"/>
</dbReference>
<evidence type="ECO:0000313" key="1">
    <source>
        <dbReference type="EMBL" id="TQL87229.1"/>
    </source>
</evidence>
<dbReference type="InterPro" id="IPR009061">
    <property type="entry name" value="DNA-bd_dom_put_sf"/>
</dbReference>
<dbReference type="OrthoDB" id="5079646at2"/>
<sequence length="84" mass="10185">MAEYLSYRESAKFLGKSVVTIKRWRRNGMPMLWEVRDGQRYRVVEKQVLQAWWRQRLAADPVWRHVLRRRIAEREDASGDEGPR</sequence>